<dbReference type="GO" id="GO:0051129">
    <property type="term" value="P:negative regulation of cellular component organization"/>
    <property type="evidence" value="ECO:0007669"/>
    <property type="project" value="UniProtKB-ARBA"/>
</dbReference>
<keyword evidence="6 12" id="KW-0067">ATP-binding</keyword>
<dbReference type="Pfam" id="PF00017">
    <property type="entry name" value="SH2"/>
    <property type="match status" value="1"/>
</dbReference>
<dbReference type="InterPro" id="IPR015015">
    <property type="entry name" value="F-actin-binding"/>
</dbReference>
<dbReference type="GO" id="GO:0002009">
    <property type="term" value="P:morphogenesis of an epithelium"/>
    <property type="evidence" value="ECO:0007669"/>
    <property type="project" value="UniProtKB-ARBA"/>
</dbReference>
<dbReference type="InterPro" id="IPR017441">
    <property type="entry name" value="Protein_kinase_ATP_BS"/>
</dbReference>
<feature type="compositionally biased region" description="Polar residues" evidence="13">
    <location>
        <begin position="1097"/>
        <end position="1108"/>
    </location>
</feature>
<feature type="compositionally biased region" description="Gly residues" evidence="13">
    <location>
        <begin position="48"/>
        <end position="57"/>
    </location>
</feature>
<dbReference type="PROSITE" id="PS50002">
    <property type="entry name" value="SH3"/>
    <property type="match status" value="1"/>
</dbReference>
<dbReference type="Pfam" id="PF08919">
    <property type="entry name" value="F_actin_bind"/>
    <property type="match status" value="1"/>
</dbReference>
<feature type="compositionally biased region" description="Low complexity" evidence="13">
    <location>
        <begin position="1212"/>
        <end position="1235"/>
    </location>
</feature>
<evidence type="ECO:0000256" key="11">
    <source>
        <dbReference type="PROSITE-ProRule" id="PRU00192"/>
    </source>
</evidence>
<dbReference type="Gene3D" id="2.30.30.40">
    <property type="entry name" value="SH3 Domains"/>
    <property type="match status" value="1"/>
</dbReference>
<dbReference type="Proteomes" id="UP001500889">
    <property type="component" value="Chromosome J"/>
</dbReference>
<dbReference type="InterPro" id="IPR050198">
    <property type="entry name" value="Non-receptor_tyrosine_kinases"/>
</dbReference>
<feature type="domain" description="Protein kinase" evidence="16">
    <location>
        <begin position="376"/>
        <end position="632"/>
    </location>
</feature>
<feature type="compositionally biased region" description="Basic and acidic residues" evidence="13">
    <location>
        <begin position="1"/>
        <end position="11"/>
    </location>
</feature>
<evidence type="ECO:0000256" key="4">
    <source>
        <dbReference type="ARBA" id="ARBA00022741"/>
    </source>
</evidence>
<evidence type="ECO:0000256" key="7">
    <source>
        <dbReference type="ARBA" id="ARBA00022999"/>
    </source>
</evidence>
<dbReference type="EC" id="2.7.10.2" evidence="1"/>
<reference evidence="17 18" key="1">
    <citation type="submission" date="2024-02" db="EMBL/GenBank/DDBJ databases">
        <title>A chromosome-level genome assembly of Drosophila madeirensis, a fruit fly species endemic to Madeira island.</title>
        <authorList>
            <person name="Tomihara K."/>
            <person name="Llopart A."/>
            <person name="Yamamoto D."/>
        </authorList>
    </citation>
    <scope>NUCLEOTIDE SEQUENCE [LARGE SCALE GENOMIC DNA]</scope>
    <source>
        <strain evidence="17 18">RF1</strain>
    </source>
</reference>
<dbReference type="InterPro" id="IPR008266">
    <property type="entry name" value="Tyr_kinase_AS"/>
</dbReference>
<dbReference type="InterPro" id="IPR035837">
    <property type="entry name" value="ABL_SH2"/>
</dbReference>
<evidence type="ECO:0000256" key="6">
    <source>
        <dbReference type="ARBA" id="ARBA00022840"/>
    </source>
</evidence>
<feature type="compositionally biased region" description="Polar residues" evidence="13">
    <location>
        <begin position="1401"/>
        <end position="1417"/>
    </location>
</feature>
<dbReference type="SMART" id="SM00252">
    <property type="entry name" value="SH2"/>
    <property type="match status" value="1"/>
</dbReference>
<feature type="region of interest" description="Disordered" evidence="13">
    <location>
        <begin position="1052"/>
        <end position="1108"/>
    </location>
</feature>
<evidence type="ECO:0000256" key="10">
    <source>
        <dbReference type="PROSITE-ProRule" id="PRU00191"/>
    </source>
</evidence>
<dbReference type="InterPro" id="IPR001452">
    <property type="entry name" value="SH3_domain"/>
</dbReference>
<proteinExistence type="predicted"/>
<dbReference type="InterPro" id="IPR036028">
    <property type="entry name" value="SH3-like_dom_sf"/>
</dbReference>
<dbReference type="PROSITE" id="PS50001">
    <property type="entry name" value="SH2"/>
    <property type="match status" value="1"/>
</dbReference>
<dbReference type="Gene3D" id="3.30.200.20">
    <property type="entry name" value="Phosphorylase Kinase, domain 1"/>
    <property type="match status" value="1"/>
</dbReference>
<dbReference type="InterPro" id="IPR000719">
    <property type="entry name" value="Prot_kinase_dom"/>
</dbReference>
<dbReference type="PRINTS" id="PR00109">
    <property type="entry name" value="TYRKINASE"/>
</dbReference>
<evidence type="ECO:0000256" key="9">
    <source>
        <dbReference type="ARBA" id="ARBA00051245"/>
    </source>
</evidence>
<feature type="compositionally biased region" description="Low complexity" evidence="13">
    <location>
        <begin position="29"/>
        <end position="47"/>
    </location>
</feature>
<feature type="compositionally biased region" description="Gly residues" evidence="13">
    <location>
        <begin position="1480"/>
        <end position="1490"/>
    </location>
</feature>
<dbReference type="Gene3D" id="1.20.120.330">
    <property type="entry name" value="Nucleotidyltransferases domain 2"/>
    <property type="match status" value="1"/>
</dbReference>
<evidence type="ECO:0000259" key="16">
    <source>
        <dbReference type="PROSITE" id="PS50011"/>
    </source>
</evidence>
<keyword evidence="8" id="KW-0829">Tyrosine-protein kinase</keyword>
<feature type="domain" description="SH3" evidence="15">
    <location>
        <begin position="192"/>
        <end position="253"/>
    </location>
</feature>
<dbReference type="EMBL" id="AP029265">
    <property type="protein sequence ID" value="BFF99657.1"/>
    <property type="molecule type" value="Genomic_DNA"/>
</dbReference>
<evidence type="ECO:0000256" key="3">
    <source>
        <dbReference type="ARBA" id="ARBA00022679"/>
    </source>
</evidence>
<feature type="region of interest" description="Disordered" evidence="13">
    <location>
        <begin position="1508"/>
        <end position="1531"/>
    </location>
</feature>
<dbReference type="SMART" id="SM00326">
    <property type="entry name" value="SH3"/>
    <property type="match status" value="1"/>
</dbReference>
<feature type="domain" description="SH2" evidence="14">
    <location>
        <begin position="259"/>
        <end position="351"/>
    </location>
</feature>
<dbReference type="GO" id="GO:0004715">
    <property type="term" value="F:non-membrane spanning protein tyrosine kinase activity"/>
    <property type="evidence" value="ECO:0007669"/>
    <property type="project" value="UniProtKB-EC"/>
</dbReference>
<dbReference type="FunFam" id="1.20.120.330:FF:000014">
    <property type="entry name" value="Abl tyrosine kinase, isoform H"/>
    <property type="match status" value="1"/>
</dbReference>
<evidence type="ECO:0000259" key="14">
    <source>
        <dbReference type="PROSITE" id="PS50001"/>
    </source>
</evidence>
<dbReference type="PROSITE" id="PS00109">
    <property type="entry name" value="PROTEIN_KINASE_TYR"/>
    <property type="match status" value="1"/>
</dbReference>
<evidence type="ECO:0000256" key="5">
    <source>
        <dbReference type="ARBA" id="ARBA00022777"/>
    </source>
</evidence>
<comment type="catalytic activity">
    <reaction evidence="9">
        <text>L-tyrosyl-[protein] + ATP = O-phospho-L-tyrosyl-[protein] + ADP + H(+)</text>
        <dbReference type="Rhea" id="RHEA:10596"/>
        <dbReference type="Rhea" id="RHEA-COMP:10136"/>
        <dbReference type="Rhea" id="RHEA-COMP:20101"/>
        <dbReference type="ChEBI" id="CHEBI:15378"/>
        <dbReference type="ChEBI" id="CHEBI:30616"/>
        <dbReference type="ChEBI" id="CHEBI:46858"/>
        <dbReference type="ChEBI" id="CHEBI:61978"/>
        <dbReference type="ChEBI" id="CHEBI:456216"/>
        <dbReference type="EC" id="2.7.10.2"/>
    </reaction>
</comment>
<feature type="region of interest" description="Disordered" evidence="13">
    <location>
        <begin position="642"/>
        <end position="801"/>
    </location>
</feature>
<feature type="compositionally biased region" description="Low complexity" evidence="13">
    <location>
        <begin position="777"/>
        <end position="786"/>
    </location>
</feature>
<dbReference type="Gene3D" id="3.30.505.10">
    <property type="entry name" value="SH2 domain"/>
    <property type="match status" value="1"/>
</dbReference>
<protein>
    <recommendedName>
        <fullName evidence="1">non-specific protein-tyrosine kinase</fullName>
        <ecNumber evidence="1">2.7.10.2</ecNumber>
    </recommendedName>
</protein>
<dbReference type="SMART" id="SM00808">
    <property type="entry name" value="FABD"/>
    <property type="match status" value="1"/>
</dbReference>
<dbReference type="InterPro" id="IPR001245">
    <property type="entry name" value="Ser-Thr/Tyr_kinase_cat_dom"/>
</dbReference>
<keyword evidence="3" id="KW-0808">Transferase</keyword>
<feature type="compositionally biased region" description="Polar residues" evidence="13">
    <location>
        <begin position="732"/>
        <end position="768"/>
    </location>
</feature>
<accession>A0AAU9FVM3</accession>
<keyword evidence="4 12" id="KW-0547">Nucleotide-binding</keyword>
<feature type="compositionally biased region" description="Polar residues" evidence="13">
    <location>
        <begin position="934"/>
        <end position="945"/>
    </location>
</feature>
<dbReference type="GO" id="GO:0048468">
    <property type="term" value="P:cell development"/>
    <property type="evidence" value="ECO:0007669"/>
    <property type="project" value="UniProtKB-ARBA"/>
</dbReference>
<keyword evidence="18" id="KW-1185">Reference proteome</keyword>
<feature type="compositionally biased region" description="Gly residues" evidence="13">
    <location>
        <begin position="1452"/>
        <end position="1463"/>
    </location>
</feature>
<feature type="compositionally biased region" description="Low complexity" evidence="13">
    <location>
        <begin position="646"/>
        <end position="659"/>
    </location>
</feature>
<dbReference type="PROSITE" id="PS50011">
    <property type="entry name" value="PROTEIN_KINASE_DOM"/>
    <property type="match status" value="1"/>
</dbReference>
<feature type="region of interest" description="Disordered" evidence="13">
    <location>
        <begin position="1392"/>
        <end position="1496"/>
    </location>
</feature>
<feature type="compositionally biased region" description="Low complexity" evidence="13">
    <location>
        <begin position="705"/>
        <end position="731"/>
    </location>
</feature>
<evidence type="ECO:0000259" key="15">
    <source>
        <dbReference type="PROSITE" id="PS50002"/>
    </source>
</evidence>
<dbReference type="CDD" id="cd11850">
    <property type="entry name" value="SH3_Abl"/>
    <property type="match status" value="1"/>
</dbReference>
<dbReference type="SUPFAM" id="SSF55550">
    <property type="entry name" value="SH2 domain"/>
    <property type="match status" value="1"/>
</dbReference>
<dbReference type="InterPro" id="IPR000980">
    <property type="entry name" value="SH2"/>
</dbReference>
<organism evidence="17 18">
    <name type="scientific">Drosophila madeirensis</name>
    <name type="common">Fruit fly</name>
    <dbReference type="NCBI Taxonomy" id="30013"/>
    <lineage>
        <taxon>Eukaryota</taxon>
        <taxon>Metazoa</taxon>
        <taxon>Ecdysozoa</taxon>
        <taxon>Arthropoda</taxon>
        <taxon>Hexapoda</taxon>
        <taxon>Insecta</taxon>
        <taxon>Pterygota</taxon>
        <taxon>Neoptera</taxon>
        <taxon>Endopterygota</taxon>
        <taxon>Diptera</taxon>
        <taxon>Brachycera</taxon>
        <taxon>Muscomorpha</taxon>
        <taxon>Ephydroidea</taxon>
        <taxon>Drosophilidae</taxon>
        <taxon>Drosophila</taxon>
        <taxon>Sophophora</taxon>
    </lineage>
</organism>
<feature type="region of interest" description="Disordered" evidence="13">
    <location>
        <begin position="914"/>
        <end position="1006"/>
    </location>
</feature>
<dbReference type="InterPro" id="IPR011009">
    <property type="entry name" value="Kinase-like_dom_sf"/>
</dbReference>
<dbReference type="SUPFAM" id="SSF50044">
    <property type="entry name" value="SH3-domain"/>
    <property type="match status" value="1"/>
</dbReference>
<dbReference type="Pfam" id="PF00018">
    <property type="entry name" value="SH3_1"/>
    <property type="match status" value="1"/>
</dbReference>
<dbReference type="Pfam" id="PF07714">
    <property type="entry name" value="PK_Tyr_Ser-Thr"/>
    <property type="match status" value="1"/>
</dbReference>
<evidence type="ECO:0000313" key="18">
    <source>
        <dbReference type="Proteomes" id="UP001500889"/>
    </source>
</evidence>
<feature type="compositionally biased region" description="Polar residues" evidence="13">
    <location>
        <begin position="1508"/>
        <end position="1522"/>
    </location>
</feature>
<dbReference type="FunFam" id="2.30.30.40:FF:000010">
    <property type="entry name" value="Tyrosine-protein kinase"/>
    <property type="match status" value="1"/>
</dbReference>
<keyword evidence="2 11" id="KW-0728">SH3 domain</keyword>
<dbReference type="PRINTS" id="PR00452">
    <property type="entry name" value="SH3DOMAIN"/>
</dbReference>
<dbReference type="SUPFAM" id="SSF56112">
    <property type="entry name" value="Protein kinase-like (PK-like)"/>
    <property type="match status" value="1"/>
</dbReference>
<dbReference type="PANTHER" id="PTHR24418">
    <property type="entry name" value="TYROSINE-PROTEIN KINASE"/>
    <property type="match status" value="1"/>
</dbReference>
<gene>
    <name evidence="17" type="ORF">DMAD_07498</name>
</gene>
<feature type="binding site" evidence="12">
    <location>
        <position position="415"/>
    </location>
    <ligand>
        <name>ATP</name>
        <dbReference type="ChEBI" id="CHEBI:30616"/>
    </ligand>
</feature>
<sequence length="1662" mass="177390">MGAQQGKERGSHSSGGGGGGVPVSCIGLPSSSSPVASVSPHCISAGNSSGGGGGPLGAGSTLRGSRIKSSTGHGHGSGGGSSGVGGSSSGGGGSGGLSQRSNAHKDTRCNPSVGLNIFTEHNEALLQSRPLPHIPAGSTAASLLADAAELQCSDSGLQCSSLGGHSSATSVFESTHRWTSKENLLEPGPEEDDPQLFVALYDFQAGGENQLSLKKGEQVRILSYNKSGEWCEAHSDSGNVGWVPSNYVTPLNSLEKHSWYHGPISRNAAEYLLSSGINGSFLVRESESSPGQRSISLRYEGRVYHYRISEDPDGKVFVTQEAKFNTLAELVHHHSVPHEGHGLITPLLYPAPKQNKPTVFPLSPEPDEWEICRTDIMMKHKLGGGQYGEVYEAVWKRYGNTVAVKTLKEDTMALKDFLEEAAIMKEMKHPNLVQLIGVCTREPPFYIITEFMSHGNLLDFLRSAGRETLDAVALLYMATQIASGMSYLESRNYIHRDLAARNCLVGDNKLVKVADFGLARLMRDDTYTAHAGAKFPIKWTAPEGLAYNKFSTKSDVWAFGVLLWEIATYGMSPYPGIDLTDVYHKLEKGYRMERPPGCPPEVYDLMRQCWQWDAADRPTFKSIHHALEHMFQESSITEAVEKQLNASTSSSSHNNPSSSSGGGNTTTSGIGIGISGTQSAASGASSSASLSLTPQMGKKGLPAASSQCQSSSSLTPNAHQQQQQQHDPQQQLASTPMSETGSTSTKLSTFSSQGKGNVQMRRTTNKQGKQAPAPPKRTSLLSSSRDSTYREEDPISATGGNQRCNFIDDLNTNGITNTSPKSVHRNCSYFSQTLSRNFKTQIPTPHQQQQQYTPQHQQQQPIRTAHVQLPVTVPLPPQKQQQYSIKKSSSCSSFLYDILFRGLARDISSLTQRYDSETDPAADPDTDATGDSLEPSQAVTPNKMQHSLHGGIGIGPRSSQQHSSFKRPTPVMGNRGLETRQSKRSQHHPSVGPPAAPRDQMQQPLLNGSPALAAHPITVGALEVMNVKRVVNRYGTLPKGARIGAFLDSLEDSGGEASPSPTPSPAANGHATPPARINASPKAPSPASLATPPPQQMIRSNSSGGVTMQNNAAASLNKLQRHRTTTEGTMMTFSSFRAAGSSSSPKRSGVPQLPVPQPALANLEFPPPPLDLPPPPEEFEPGPPPPPPAPESAVQAIQQHLHAQHSNNNVCNASSIGNSNSNNNNNDSSTHDVSNTAPSVEEASSRFGVSLRKREPSTDSCSSLGTPPDAAPEKSLNLKEKLITEIKAAGGKESPVSPHLANGSAVSAMPVDPVSQLVTELAESMNLPKQKMTNGNGTAGLGVGVAVAPSAGFKAQLKKVEPKKMAAPVAKAEPTSNIIIDFKAHLRRVDKAEQQEKPPVGTQQQAVANNANGTGTLNRKDDNKMFSHSQAMQKTEIKIDVTNSNVEMETGTGAGAGDSSGGELGKRRSTDDASEEQQEGGLGLGLGLGGSHTAPENMTQSLYVQNELQGSKHSQSQLQAQPQKPAVPHKPTKLTIYATPIAKLATENGASTGNSTQISRESILELVGLLDGSLKHPVNAISASQWLQLSDKLNILQNSCVIFAENESMPPHSKFHFRELVTRVETQSQHLRSAGSKNMQDNERLLLEVGQSLKQISNALNR</sequence>
<evidence type="ECO:0000256" key="1">
    <source>
        <dbReference type="ARBA" id="ARBA00011903"/>
    </source>
</evidence>
<feature type="region of interest" description="Disordered" evidence="13">
    <location>
        <begin position="1"/>
        <end position="108"/>
    </location>
</feature>
<dbReference type="GO" id="GO:0023052">
    <property type="term" value="P:signaling"/>
    <property type="evidence" value="ECO:0007669"/>
    <property type="project" value="UniProtKB-ARBA"/>
</dbReference>
<dbReference type="PRINTS" id="PR00401">
    <property type="entry name" value="SH2DOMAIN"/>
</dbReference>
<feature type="compositionally biased region" description="Gly residues" evidence="13">
    <location>
        <begin position="73"/>
        <end position="96"/>
    </location>
</feature>
<dbReference type="Gene3D" id="1.10.510.10">
    <property type="entry name" value="Transferase(Phosphotransferase) domain 1"/>
    <property type="match status" value="1"/>
</dbReference>
<feature type="region of interest" description="Disordered" evidence="13">
    <location>
        <begin position="1137"/>
        <end position="1276"/>
    </location>
</feature>
<dbReference type="CDD" id="cd09935">
    <property type="entry name" value="SH2_ABL"/>
    <property type="match status" value="1"/>
</dbReference>
<dbReference type="PROSITE" id="PS00107">
    <property type="entry name" value="PROTEIN_KINASE_ATP"/>
    <property type="match status" value="1"/>
</dbReference>
<feature type="compositionally biased region" description="Pro residues" evidence="13">
    <location>
        <begin position="1165"/>
        <end position="1190"/>
    </location>
</feature>
<dbReference type="SMART" id="SM00219">
    <property type="entry name" value="TyrKc"/>
    <property type="match status" value="1"/>
</dbReference>
<keyword evidence="7 10" id="KW-0727">SH2 domain</keyword>
<dbReference type="CDD" id="cd05052">
    <property type="entry name" value="PTKc_Abl"/>
    <property type="match status" value="1"/>
</dbReference>
<dbReference type="GO" id="GO:0005524">
    <property type="term" value="F:ATP binding"/>
    <property type="evidence" value="ECO:0007669"/>
    <property type="project" value="UniProtKB-UniRule"/>
</dbReference>
<name>A0AAU9FVM3_DROMD</name>
<keyword evidence="5 17" id="KW-0418">Kinase</keyword>
<dbReference type="FunFam" id="3.30.505.10:FF:000004">
    <property type="entry name" value="Tyrosine-protein kinase"/>
    <property type="match status" value="1"/>
</dbReference>
<dbReference type="FunFam" id="3.30.200.20:FF:000037">
    <property type="entry name" value="Tyrosine-protein kinase"/>
    <property type="match status" value="1"/>
</dbReference>
<dbReference type="GO" id="GO:0007154">
    <property type="term" value="P:cell communication"/>
    <property type="evidence" value="ECO:0007669"/>
    <property type="project" value="UniProtKB-ARBA"/>
</dbReference>
<dbReference type="InterPro" id="IPR036860">
    <property type="entry name" value="SH2_dom_sf"/>
</dbReference>
<evidence type="ECO:0000256" key="2">
    <source>
        <dbReference type="ARBA" id="ARBA00022443"/>
    </source>
</evidence>
<evidence type="ECO:0000313" key="17">
    <source>
        <dbReference type="EMBL" id="BFF99657.1"/>
    </source>
</evidence>
<evidence type="ECO:0000256" key="8">
    <source>
        <dbReference type="ARBA" id="ARBA00023137"/>
    </source>
</evidence>
<dbReference type="FunFam" id="1.10.510.10:FF:000542">
    <property type="entry name" value="Tyrosine-protein kinase Abl"/>
    <property type="match status" value="1"/>
</dbReference>
<feature type="compositionally biased region" description="Low complexity" evidence="13">
    <location>
        <begin position="675"/>
        <end position="691"/>
    </location>
</feature>
<feature type="compositionally biased region" description="Acidic residues" evidence="13">
    <location>
        <begin position="917"/>
        <end position="928"/>
    </location>
</feature>
<evidence type="ECO:0000256" key="12">
    <source>
        <dbReference type="PROSITE-ProRule" id="PRU10141"/>
    </source>
</evidence>
<feature type="compositionally biased region" description="Gly residues" evidence="13">
    <location>
        <begin position="660"/>
        <end position="674"/>
    </location>
</feature>
<dbReference type="InterPro" id="IPR020635">
    <property type="entry name" value="Tyr_kinase_cat_dom"/>
</dbReference>
<feature type="compositionally biased region" description="Low complexity" evidence="13">
    <location>
        <begin position="1079"/>
        <end position="1090"/>
    </location>
</feature>
<evidence type="ECO:0000256" key="13">
    <source>
        <dbReference type="SAM" id="MobiDB-lite"/>
    </source>
</evidence>